<dbReference type="Pfam" id="PF04068">
    <property type="entry name" value="Fer4_RLI"/>
    <property type="match status" value="1"/>
</dbReference>
<dbReference type="SMART" id="SM00382">
    <property type="entry name" value="AAA"/>
    <property type="match status" value="2"/>
</dbReference>
<feature type="domain" description="ABC transporter" evidence="3">
    <location>
        <begin position="76"/>
        <end position="314"/>
    </location>
</feature>
<evidence type="ECO:0000313" key="5">
    <source>
        <dbReference type="EMBL" id="HGM58661.1"/>
    </source>
</evidence>
<dbReference type="AlphaFoldDB" id="A0A7C4D791"/>
<dbReference type="PRINTS" id="PR01868">
    <property type="entry name" value="ABCEFAMILY"/>
</dbReference>
<dbReference type="Pfam" id="PF00037">
    <property type="entry name" value="Fer4"/>
    <property type="match status" value="1"/>
</dbReference>
<dbReference type="NCBIfam" id="NF009945">
    <property type="entry name" value="PRK13409.1"/>
    <property type="match status" value="1"/>
</dbReference>
<feature type="domain" description="4Fe-4S ferredoxin-type" evidence="4">
    <location>
        <begin position="3"/>
        <end position="35"/>
    </location>
</feature>
<evidence type="ECO:0000256" key="1">
    <source>
        <dbReference type="ARBA" id="ARBA00022741"/>
    </source>
</evidence>
<dbReference type="PANTHER" id="PTHR19248">
    <property type="entry name" value="ATP-BINDING TRANSPORT PROTEIN-RELATED"/>
    <property type="match status" value="1"/>
</dbReference>
<evidence type="ECO:0000313" key="6">
    <source>
        <dbReference type="EMBL" id="HGU64976.1"/>
    </source>
</evidence>
<dbReference type="PROSITE" id="PS50893">
    <property type="entry name" value="ABC_TRANSPORTER_2"/>
    <property type="match status" value="2"/>
</dbReference>
<evidence type="ECO:0000256" key="2">
    <source>
        <dbReference type="ARBA" id="ARBA00022840"/>
    </source>
</evidence>
<dbReference type="FunFam" id="3.40.50.300:FF:000152">
    <property type="entry name" value="ATP-binding cassette, sub-family E, member 1"/>
    <property type="match status" value="1"/>
</dbReference>
<keyword evidence="2" id="KW-0067">ATP-binding</keyword>
<dbReference type="SUPFAM" id="SSF54862">
    <property type="entry name" value="4Fe-4S ferredoxins"/>
    <property type="match status" value="1"/>
</dbReference>
<reference evidence="5" key="1">
    <citation type="journal article" date="2020" name="mSystems">
        <title>Genome- and Community-Level Interaction Insights into Carbon Utilization and Element Cycling Functions of Hydrothermarchaeota in Hydrothermal Sediment.</title>
        <authorList>
            <person name="Zhou Z."/>
            <person name="Liu Y."/>
            <person name="Xu W."/>
            <person name="Pan J."/>
            <person name="Luo Z.H."/>
            <person name="Li M."/>
        </authorList>
    </citation>
    <scope>NUCLEOTIDE SEQUENCE [LARGE SCALE GENOMIC DNA]</scope>
    <source>
        <strain evidence="6">SpSt-622</strain>
        <strain evidence="5">SpSt-642</strain>
    </source>
</reference>
<dbReference type="InterPro" id="IPR007209">
    <property type="entry name" value="RNaseL-inhib-like_metal-bd_dom"/>
</dbReference>
<dbReference type="Pfam" id="PF00005">
    <property type="entry name" value="ABC_tran"/>
    <property type="match status" value="2"/>
</dbReference>
<proteinExistence type="predicted"/>
<dbReference type="InterPro" id="IPR017896">
    <property type="entry name" value="4Fe4S_Fe-S-bd"/>
</dbReference>
<dbReference type="EMBL" id="DTBJ01000025">
    <property type="protein sequence ID" value="HGM58661.1"/>
    <property type="molecule type" value="Genomic_DNA"/>
</dbReference>
<name>A0A7C4D791_STAMA</name>
<dbReference type="PROSITE" id="PS00198">
    <property type="entry name" value="4FE4S_FER_1"/>
    <property type="match status" value="1"/>
</dbReference>
<accession>A0A7C4D791</accession>
<dbReference type="InterPro" id="IPR003439">
    <property type="entry name" value="ABC_transporter-like_ATP-bd"/>
</dbReference>
<gene>
    <name evidence="6" type="ORF">ENT92_02005</name>
    <name evidence="5" type="ORF">ENU14_03625</name>
</gene>
<dbReference type="GO" id="GO:0016491">
    <property type="term" value="F:oxidoreductase activity"/>
    <property type="evidence" value="ECO:0007669"/>
    <property type="project" value="UniProtKB-ARBA"/>
</dbReference>
<dbReference type="GO" id="GO:0016887">
    <property type="term" value="F:ATP hydrolysis activity"/>
    <property type="evidence" value="ECO:0007669"/>
    <property type="project" value="InterPro"/>
</dbReference>
<keyword evidence="1" id="KW-0547">Nucleotide-binding</keyword>
<dbReference type="InterPro" id="IPR013283">
    <property type="entry name" value="RLI1"/>
</dbReference>
<feature type="domain" description="ABC transporter" evidence="3">
    <location>
        <begin position="346"/>
        <end position="565"/>
    </location>
</feature>
<sequence>MVRIAVIDRDYCKPSKCNLECIRFCPINRSKVKKAIELSEDNKHAVIHEEICIGCSICVRKCPYNAISIVNLPEELEKIVIHRYGENMFKLYNLPIPKYGGILGIIGRNGSGKTTSIKILSGLLKPNLGRYVDPPDWDEVIACFRGTELQNYLKKIANNEIKSVVKIQYVGYARSVLKGTVCELLRKADERGLFREVVDELNLRNILDRKISELSGGELQKFLIAGVILKEADAYFFDEPCSYLDIKERLRVANTIKKLIDYNKKYVVVVEHDMLLLDYISDYISIIFGEPGVYGIVSKPYSVRTGINYYLDGYLPSENMRIRSEPIEFHERKPEQIVNKDEYPILKWTSIEKKYESSGFKLRVEEGEVYPGSLIGIVGPNGIGKTSFIKILSNELKPDNGEVIVSVERVSVKPQEVTPSIFSEETVSGNLKKASPDTLNPTTWIYVELVKRLGLNKMFERRVGDLSGGELQKLAVAVALATDADLYLLDEPSAYLDVEERIAVSRVVRRIVEEKRKTCFIVEHDLMFQNIVSDKIIVFTGKPGLEGYGSKLLDSVSGFNKLLKELDITVRRDRQTRRPRVNKPGSYLDRLQKSSGNYYVVE</sequence>
<comment type="caution">
    <text evidence="5">The sequence shown here is derived from an EMBL/GenBank/DDBJ whole genome shotgun (WGS) entry which is preliminary data.</text>
</comment>
<dbReference type="PROSITE" id="PS00211">
    <property type="entry name" value="ABC_TRANSPORTER_1"/>
    <property type="match status" value="2"/>
</dbReference>
<evidence type="ECO:0000259" key="3">
    <source>
        <dbReference type="PROSITE" id="PS50893"/>
    </source>
</evidence>
<dbReference type="FunFam" id="3.40.50.300:FF:001546">
    <property type="entry name" value="RNase L inhibitor homolog"/>
    <property type="match status" value="1"/>
</dbReference>
<dbReference type="GO" id="GO:0005524">
    <property type="term" value="F:ATP binding"/>
    <property type="evidence" value="ECO:0007669"/>
    <property type="project" value="UniProtKB-KW"/>
</dbReference>
<organism evidence="5">
    <name type="scientific">Staphylothermus marinus</name>
    <dbReference type="NCBI Taxonomy" id="2280"/>
    <lineage>
        <taxon>Archaea</taxon>
        <taxon>Thermoproteota</taxon>
        <taxon>Thermoprotei</taxon>
        <taxon>Desulfurococcales</taxon>
        <taxon>Desulfurococcaceae</taxon>
        <taxon>Staphylothermus</taxon>
    </lineage>
</organism>
<dbReference type="InterPro" id="IPR003593">
    <property type="entry name" value="AAA+_ATPase"/>
</dbReference>
<dbReference type="Gene3D" id="3.40.50.300">
    <property type="entry name" value="P-loop containing nucleotide triphosphate hydrolases"/>
    <property type="match status" value="2"/>
</dbReference>
<protein>
    <submittedName>
        <fullName evidence="5">Ribosome biogenesis/translation initiation ATPase RLI</fullName>
    </submittedName>
</protein>
<evidence type="ECO:0000259" key="4">
    <source>
        <dbReference type="PROSITE" id="PS51379"/>
    </source>
</evidence>
<feature type="domain" description="4Fe-4S ferredoxin-type" evidence="4">
    <location>
        <begin position="43"/>
        <end position="72"/>
    </location>
</feature>
<dbReference type="EMBL" id="DTAN01000079">
    <property type="protein sequence ID" value="HGU64976.1"/>
    <property type="molecule type" value="Genomic_DNA"/>
</dbReference>
<dbReference type="PROSITE" id="PS51379">
    <property type="entry name" value="4FE4S_FER_2"/>
    <property type="match status" value="2"/>
</dbReference>
<dbReference type="InterPro" id="IPR017900">
    <property type="entry name" value="4Fe4S_Fe_S_CS"/>
</dbReference>
<dbReference type="InterPro" id="IPR017871">
    <property type="entry name" value="ABC_transporter-like_CS"/>
</dbReference>
<dbReference type="SUPFAM" id="SSF52540">
    <property type="entry name" value="P-loop containing nucleoside triphosphate hydrolases"/>
    <property type="match status" value="2"/>
</dbReference>
<dbReference type="InterPro" id="IPR027417">
    <property type="entry name" value="P-loop_NTPase"/>
</dbReference>